<organism evidence="5 6">
    <name type="scientific">Vulcanisaeta distributa (strain DSM 14429 / JCM 11212 / NBRC 100878 / IC-017)</name>
    <dbReference type="NCBI Taxonomy" id="572478"/>
    <lineage>
        <taxon>Archaea</taxon>
        <taxon>Thermoproteota</taxon>
        <taxon>Thermoprotei</taxon>
        <taxon>Thermoproteales</taxon>
        <taxon>Thermoproteaceae</taxon>
        <taxon>Vulcanisaeta</taxon>
    </lineage>
</organism>
<dbReference type="Pfam" id="PF00009">
    <property type="entry name" value="GTP_EFTU"/>
    <property type="match status" value="1"/>
</dbReference>
<evidence type="ECO:0000256" key="2">
    <source>
        <dbReference type="ARBA" id="ARBA00023134"/>
    </source>
</evidence>
<dbReference type="CDD" id="cd00882">
    <property type="entry name" value="Ras_like_GTPase"/>
    <property type="match status" value="1"/>
</dbReference>
<dbReference type="Pfam" id="PF01926">
    <property type="entry name" value="MMR_HSR1"/>
    <property type="match status" value="1"/>
</dbReference>
<name>E1QQ87_VULDI</name>
<evidence type="ECO:0000259" key="4">
    <source>
        <dbReference type="PROSITE" id="PS51721"/>
    </source>
</evidence>
<evidence type="ECO:0000313" key="5">
    <source>
        <dbReference type="EMBL" id="ADN51574.1"/>
    </source>
</evidence>
<dbReference type="KEGG" id="vdi:Vdis_2206"/>
<reference evidence="6" key="2">
    <citation type="journal article" date="2010" name="Stand. Genomic Sci.">
        <title>Complete genome sequence of Vulcanisaeta distributa type strain (IC-017T).</title>
        <authorList>
            <person name="Mavromatis K."/>
            <person name="Sikorski J."/>
            <person name="Pabst E."/>
            <person name="Teshima H."/>
            <person name="Lapidus A."/>
            <person name="Lucas S."/>
            <person name="Nolan M."/>
            <person name="Glavina Del Rio T."/>
            <person name="Cheng J."/>
            <person name="Bruce D."/>
            <person name="Goodwin L."/>
            <person name="Pitluck S."/>
            <person name="Liolios K."/>
            <person name="Ivanova N."/>
            <person name="Mikhailova N."/>
            <person name="Pati A."/>
            <person name="Chen A."/>
            <person name="Palaniappan K."/>
            <person name="Land M."/>
            <person name="Hauser L."/>
            <person name="Chang Y."/>
            <person name="Jeffries C."/>
            <person name="Rohde M."/>
            <person name="Spring S."/>
            <person name="Goker M."/>
            <person name="Wirth R."/>
            <person name="Woyke T."/>
            <person name="Bristow J."/>
            <person name="Eisen J."/>
            <person name="Markowitz V."/>
            <person name="Hugenholtz P."/>
            <person name="Klenk H."/>
            <person name="Kyrpides N."/>
        </authorList>
    </citation>
    <scope>NUCLEOTIDE SEQUENCE [LARGE SCALE GENOMIC DNA]</scope>
    <source>
        <strain evidence="6">DSM 14429 / JCM 11212 / NBRC 100878 / IC-017</strain>
    </source>
</reference>
<dbReference type="InterPro" id="IPR050755">
    <property type="entry name" value="TRAFAC_YlqF/YawG_RiboMat"/>
</dbReference>
<dbReference type="AlphaFoldDB" id="E1QQ87"/>
<dbReference type="InterPro" id="IPR000795">
    <property type="entry name" value="T_Tr_GTP-bd_dom"/>
</dbReference>
<dbReference type="GeneID" id="9753159"/>
<dbReference type="InterPro" id="IPR030378">
    <property type="entry name" value="G_CP_dom"/>
</dbReference>
<evidence type="ECO:0000256" key="3">
    <source>
        <dbReference type="PIRNR" id="PIRNR006230"/>
    </source>
</evidence>
<reference evidence="5 6" key="1">
    <citation type="journal article" date="2010" name="Stand. Genomic Sci.">
        <title>Complete genome sequence of Vulcanisaeta distributa type strain (IC-017).</title>
        <authorList>
            <person name="Mavromatis K."/>
            <person name="Sikorski J."/>
            <person name="Pabst E."/>
            <person name="Teshima H."/>
            <person name="Lapidus A."/>
            <person name="Lucas S."/>
            <person name="Nolan M."/>
            <person name="Glavina Del Rio T."/>
            <person name="Cheng J.F."/>
            <person name="Bruce D."/>
            <person name="Goodwin L."/>
            <person name="Pitluck S."/>
            <person name="Liolios K."/>
            <person name="Ivanova N."/>
            <person name="Mikhailova N."/>
            <person name="Pati A."/>
            <person name="Chen A."/>
            <person name="Palaniappan K."/>
            <person name="Land M."/>
            <person name="Hauser L."/>
            <person name="Chang Y.J."/>
            <person name="Jeffries C.D."/>
            <person name="Rohde M."/>
            <person name="Spring S."/>
            <person name="Goker M."/>
            <person name="Wirth R."/>
            <person name="Woyke T."/>
            <person name="Bristow J."/>
            <person name="Eisen J.A."/>
            <person name="Markowitz V."/>
            <person name="Hugenholtz P."/>
            <person name="Klenk H.P."/>
            <person name="Kyrpides N.C."/>
        </authorList>
    </citation>
    <scope>NUCLEOTIDE SEQUENCE [LARGE SCALE GENOMIC DNA]</scope>
    <source>
        <strain evidence="6">DSM 14429 / JCM 11212 / NBRC 100878 / IC-017</strain>
    </source>
</reference>
<dbReference type="InterPro" id="IPR027417">
    <property type="entry name" value="P-loop_NTPase"/>
</dbReference>
<feature type="domain" description="CP-type G" evidence="4">
    <location>
        <begin position="10"/>
        <end position="163"/>
    </location>
</feature>
<dbReference type="PROSITE" id="PS51721">
    <property type="entry name" value="G_CP"/>
    <property type="match status" value="1"/>
</dbReference>
<dbReference type="HOGENOM" id="CLU_011106_1_2_2"/>
<comment type="similarity">
    <text evidence="3">Belongs to the TRAFAC class YlqF/YawG GTPase family. MTG1 subfamily.</text>
</comment>
<dbReference type="CDD" id="cd01859">
    <property type="entry name" value="MJ1464"/>
    <property type="match status" value="1"/>
</dbReference>
<dbReference type="PRINTS" id="PR00326">
    <property type="entry name" value="GTP1OBG"/>
</dbReference>
<keyword evidence="2 3" id="KW-0342">GTP-binding</keyword>
<dbReference type="InterPro" id="IPR023179">
    <property type="entry name" value="GTP-bd_ortho_bundle_sf"/>
</dbReference>
<dbReference type="PANTHER" id="PTHR11089:SF30">
    <property type="entry name" value="GUANINE NUCLEOTIDE-BINDING PROTEIN-LIKE 3 HOMOLOG"/>
    <property type="match status" value="1"/>
</dbReference>
<keyword evidence="6" id="KW-1185">Reference proteome</keyword>
<keyword evidence="1 3" id="KW-0547">Nucleotide-binding</keyword>
<dbReference type="Gene3D" id="3.40.50.300">
    <property type="entry name" value="P-loop containing nucleotide triphosphate hydrolases"/>
    <property type="match status" value="1"/>
</dbReference>
<gene>
    <name evidence="5" type="ordered locus">Vdis_2206</name>
</gene>
<accession>E1QQ87</accession>
<dbReference type="SUPFAM" id="SSF52540">
    <property type="entry name" value="P-loop containing nucleoside triphosphate hydrolases"/>
    <property type="match status" value="1"/>
</dbReference>
<evidence type="ECO:0000256" key="1">
    <source>
        <dbReference type="ARBA" id="ARBA00022741"/>
    </source>
</evidence>
<dbReference type="GO" id="GO:0003924">
    <property type="term" value="F:GTPase activity"/>
    <property type="evidence" value="ECO:0007669"/>
    <property type="project" value="InterPro"/>
</dbReference>
<dbReference type="RefSeq" id="WP_013337299.1">
    <property type="nucleotide sequence ID" value="NC_014537.1"/>
</dbReference>
<dbReference type="OrthoDB" id="372125at2157"/>
<dbReference type="Gene3D" id="1.10.1580.10">
    <property type="match status" value="1"/>
</dbReference>
<protein>
    <submittedName>
        <fullName evidence="5">GTP-binding protein HSR1-related protein</fullName>
    </submittedName>
</protein>
<sequence>MSRVSQAEAWRRVRSVLEMSDLVLEVIDSRDPVETRNKRVEELLNKLGKPLIIVINKADLVPIEVLKEWKEYLGREHPTVFISAKNRLGTRKLIVSIKQHAPRLPVRVSVVGYPNVGKSTIINYLKGRHVAETSPVPGWTIGEQVVRAKQWLIVIDTPGVIPPEEVRDEALLIIKGAIDPTKLEDPVLPAVKLIMRIKSFNPKAFMDRYGIDAEDPMELLELVGRKRGLLLKGGKVNIREAAIAVIRDWILGKLTYYYRPGVIGNA</sequence>
<evidence type="ECO:0000313" key="6">
    <source>
        <dbReference type="Proteomes" id="UP000006681"/>
    </source>
</evidence>
<dbReference type="Proteomes" id="UP000006681">
    <property type="component" value="Chromosome"/>
</dbReference>
<dbReference type="InterPro" id="IPR016478">
    <property type="entry name" value="GTPase_MTG1"/>
</dbReference>
<dbReference type="eggNOG" id="arCOG00350">
    <property type="taxonomic scope" value="Archaea"/>
</dbReference>
<dbReference type="PANTHER" id="PTHR11089">
    <property type="entry name" value="GTP-BINDING PROTEIN-RELATED"/>
    <property type="match status" value="1"/>
</dbReference>
<dbReference type="PIRSF" id="PIRSF006230">
    <property type="entry name" value="MG442"/>
    <property type="match status" value="1"/>
</dbReference>
<proteinExistence type="inferred from homology"/>
<dbReference type="InterPro" id="IPR006073">
    <property type="entry name" value="GTP-bd"/>
</dbReference>
<dbReference type="STRING" id="572478.Vdis_2206"/>
<dbReference type="GO" id="GO:0005525">
    <property type="term" value="F:GTP binding"/>
    <property type="evidence" value="ECO:0007669"/>
    <property type="project" value="UniProtKB-KW"/>
</dbReference>
<dbReference type="EMBL" id="CP002100">
    <property type="protein sequence ID" value="ADN51574.1"/>
    <property type="molecule type" value="Genomic_DNA"/>
</dbReference>